<dbReference type="InterPro" id="IPR036397">
    <property type="entry name" value="RNaseH_sf"/>
</dbReference>
<dbReference type="Gene3D" id="3.30.420.10">
    <property type="entry name" value="Ribonuclease H-like superfamily/Ribonuclease H"/>
    <property type="match status" value="1"/>
</dbReference>
<dbReference type="Proteomes" id="UP001454036">
    <property type="component" value="Unassembled WGS sequence"/>
</dbReference>
<evidence type="ECO:0000313" key="3">
    <source>
        <dbReference type="EMBL" id="GAA0171887.1"/>
    </source>
</evidence>
<accession>A0AAV3RA68</accession>
<proteinExistence type="predicted"/>
<organism evidence="3 4">
    <name type="scientific">Lithospermum erythrorhizon</name>
    <name type="common">Purple gromwell</name>
    <name type="synonym">Lithospermum officinale var. erythrorhizon</name>
    <dbReference type="NCBI Taxonomy" id="34254"/>
    <lineage>
        <taxon>Eukaryota</taxon>
        <taxon>Viridiplantae</taxon>
        <taxon>Streptophyta</taxon>
        <taxon>Embryophyta</taxon>
        <taxon>Tracheophyta</taxon>
        <taxon>Spermatophyta</taxon>
        <taxon>Magnoliopsida</taxon>
        <taxon>eudicotyledons</taxon>
        <taxon>Gunneridae</taxon>
        <taxon>Pentapetalae</taxon>
        <taxon>asterids</taxon>
        <taxon>lamiids</taxon>
        <taxon>Boraginales</taxon>
        <taxon>Boraginaceae</taxon>
        <taxon>Boraginoideae</taxon>
        <taxon>Lithospermeae</taxon>
        <taxon>Lithospermum</taxon>
    </lineage>
</organism>
<dbReference type="InterPro" id="IPR001584">
    <property type="entry name" value="Integrase_cat-core"/>
</dbReference>
<dbReference type="PANTHER" id="PTHR42648:SF26">
    <property type="entry name" value="INTEGRASE CATALYTIC DOMAIN-CONTAINING PROTEIN"/>
    <property type="match status" value="1"/>
</dbReference>
<dbReference type="PROSITE" id="PS50994">
    <property type="entry name" value="INTEGRASE"/>
    <property type="match status" value="1"/>
</dbReference>
<dbReference type="Pfam" id="PF25597">
    <property type="entry name" value="SH3_retrovirus"/>
    <property type="match status" value="1"/>
</dbReference>
<dbReference type="InterPro" id="IPR039537">
    <property type="entry name" value="Retrotran_Ty1/copia-like"/>
</dbReference>
<dbReference type="GO" id="GO:0015074">
    <property type="term" value="P:DNA integration"/>
    <property type="evidence" value="ECO:0007669"/>
    <property type="project" value="InterPro"/>
</dbReference>
<evidence type="ECO:0000256" key="1">
    <source>
        <dbReference type="SAM" id="MobiDB-lite"/>
    </source>
</evidence>
<gene>
    <name evidence="3" type="ORF">LIER_25821</name>
</gene>
<evidence type="ECO:0000259" key="2">
    <source>
        <dbReference type="PROSITE" id="PS50994"/>
    </source>
</evidence>
<feature type="compositionally biased region" description="Polar residues" evidence="1">
    <location>
        <begin position="524"/>
        <end position="535"/>
    </location>
</feature>
<evidence type="ECO:0000313" key="4">
    <source>
        <dbReference type="Proteomes" id="UP001454036"/>
    </source>
</evidence>
<sequence length="535" mass="60288">MKSIFENLETSLYPITEAELVSHILFGLPSDYESIANSVYVRGSPITYDELSTLLFSSKDKPDTNFRYDNSSRSQQKPRFICQICSKPGHTVQKCFQRYSPSSESTALKSAFITTSSTIRDPSRYLDLGASNHLSTDLQNFSIHNEYNGSDQITVGNGNSLAIDHIVSRSKVQPICPHCQMSKSHKLPFKDSSFVSSASLELVFSDVWGPAPIISNKDFKFYVHFTDHYTKYIWFYPLKTKSEVYDVFNKFKALVESQFDKKIKTLQTDWGGEFRKLSTLGINHRVSCPHTPEQNGATERRHRNIVETGLSLLAAASMPLTYWDDAFATSVYLINKLPTKVLGYISPYQMSISRSPTYLFLKVFGCQCFPYLRPYNKYKFQYRSILCIFTGYSPQYKGYQCLHLPTGRVYISRHVVFDESIFPFTQDALSTNSSSLSSNSNSYSITPSSLVVLPHHDLPPDSLSRPPQLPNSSIPSQTINPMLVSIPSITPSPSPSPSHSPLLPINPCPPSKPVPPPSHHMVTRTKTNSLKPRVF</sequence>
<dbReference type="AlphaFoldDB" id="A0AAV3RA68"/>
<dbReference type="EMBL" id="BAABME010007868">
    <property type="protein sequence ID" value="GAA0171887.1"/>
    <property type="molecule type" value="Genomic_DNA"/>
</dbReference>
<keyword evidence="4" id="KW-1185">Reference proteome</keyword>
<dbReference type="GO" id="GO:0003676">
    <property type="term" value="F:nucleic acid binding"/>
    <property type="evidence" value="ECO:0007669"/>
    <property type="project" value="InterPro"/>
</dbReference>
<reference evidence="3 4" key="1">
    <citation type="submission" date="2024-01" db="EMBL/GenBank/DDBJ databases">
        <title>The complete chloroplast genome sequence of Lithospermum erythrorhizon: insights into the phylogenetic relationship among Boraginaceae species and the maternal lineages of purple gromwells.</title>
        <authorList>
            <person name="Okada T."/>
            <person name="Watanabe K."/>
        </authorList>
    </citation>
    <scope>NUCLEOTIDE SEQUENCE [LARGE SCALE GENOMIC DNA]</scope>
</reference>
<dbReference type="InterPro" id="IPR012337">
    <property type="entry name" value="RNaseH-like_sf"/>
</dbReference>
<dbReference type="PANTHER" id="PTHR42648">
    <property type="entry name" value="TRANSPOSASE, PUTATIVE-RELATED"/>
    <property type="match status" value="1"/>
</dbReference>
<feature type="compositionally biased region" description="Pro residues" evidence="1">
    <location>
        <begin position="490"/>
        <end position="518"/>
    </location>
</feature>
<feature type="domain" description="Integrase catalytic" evidence="2">
    <location>
        <begin position="184"/>
        <end position="355"/>
    </location>
</feature>
<dbReference type="InterPro" id="IPR057670">
    <property type="entry name" value="SH3_retrovirus"/>
</dbReference>
<dbReference type="SUPFAM" id="SSF53098">
    <property type="entry name" value="Ribonuclease H-like"/>
    <property type="match status" value="1"/>
</dbReference>
<protein>
    <recommendedName>
        <fullName evidence="2">Integrase catalytic domain-containing protein</fullName>
    </recommendedName>
</protein>
<comment type="caution">
    <text evidence="3">The sequence shown here is derived from an EMBL/GenBank/DDBJ whole genome shotgun (WGS) entry which is preliminary data.</text>
</comment>
<feature type="region of interest" description="Disordered" evidence="1">
    <location>
        <begin position="485"/>
        <end position="535"/>
    </location>
</feature>
<name>A0AAV3RA68_LITER</name>